<gene>
    <name evidence="3" type="ORF">BpHYR1_002557</name>
</gene>
<evidence type="ECO:0000313" key="3">
    <source>
        <dbReference type="EMBL" id="RNA22615.1"/>
    </source>
</evidence>
<evidence type="ECO:0000259" key="2">
    <source>
        <dbReference type="SMART" id="SM00694"/>
    </source>
</evidence>
<dbReference type="Pfam" id="PF19193">
    <property type="entry name" value="Tectonin"/>
    <property type="match status" value="2"/>
</dbReference>
<dbReference type="GO" id="GO:0016020">
    <property type="term" value="C:membrane"/>
    <property type="evidence" value="ECO:0007669"/>
    <property type="project" value="InterPro"/>
</dbReference>
<dbReference type="PANTHER" id="PTHR23250">
    <property type="entry name" value="DYSFERLIN-RELATED"/>
    <property type="match status" value="1"/>
</dbReference>
<dbReference type="OrthoDB" id="72441at2759"/>
<feature type="domain" description="Peroxin/Ferlin" evidence="1">
    <location>
        <begin position="792"/>
        <end position="860"/>
    </location>
</feature>
<dbReference type="InterPro" id="IPR051513">
    <property type="entry name" value="Tectonin_beta-prop"/>
</dbReference>
<feature type="domain" description="Peroxin/Ferlin" evidence="2">
    <location>
        <begin position="136"/>
        <end position="169"/>
    </location>
</feature>
<organism evidence="3 4">
    <name type="scientific">Brachionus plicatilis</name>
    <name type="common">Marine rotifer</name>
    <name type="synonym">Brachionus muelleri</name>
    <dbReference type="NCBI Taxonomy" id="10195"/>
    <lineage>
        <taxon>Eukaryota</taxon>
        <taxon>Metazoa</taxon>
        <taxon>Spiralia</taxon>
        <taxon>Gnathifera</taxon>
        <taxon>Rotifera</taxon>
        <taxon>Eurotatoria</taxon>
        <taxon>Monogononta</taxon>
        <taxon>Pseudotrocha</taxon>
        <taxon>Ploima</taxon>
        <taxon>Brachionidae</taxon>
        <taxon>Brachionus</taxon>
    </lineage>
</organism>
<dbReference type="Pfam" id="PF06462">
    <property type="entry name" value="Hyd_WA"/>
    <property type="match status" value="2"/>
</dbReference>
<keyword evidence="4" id="KW-1185">Reference proteome</keyword>
<dbReference type="STRING" id="10195.A0A3M7RH63"/>
<feature type="domain" description="Peroxin/Ferlin" evidence="1">
    <location>
        <begin position="66"/>
        <end position="130"/>
    </location>
</feature>
<evidence type="ECO:0000313" key="4">
    <source>
        <dbReference type="Proteomes" id="UP000276133"/>
    </source>
</evidence>
<dbReference type="InterPro" id="IPR006624">
    <property type="entry name" value="Beta-propeller_rpt_TECPR"/>
</dbReference>
<dbReference type="InterPro" id="IPR006614">
    <property type="entry name" value="Peroxin/Ferlin"/>
</dbReference>
<proteinExistence type="predicted"/>
<dbReference type="SMART" id="SM00706">
    <property type="entry name" value="TECPR"/>
    <property type="match status" value="7"/>
</dbReference>
<dbReference type="PANTHER" id="PTHR23250:SF1">
    <property type="entry name" value="TECTONIN BETA-PROPELLER REPEAT-CONTAINING PROTEIN 1"/>
    <property type="match status" value="1"/>
</dbReference>
<dbReference type="EMBL" id="REGN01003423">
    <property type="protein sequence ID" value="RNA22615.1"/>
    <property type="molecule type" value="Genomic_DNA"/>
</dbReference>
<dbReference type="SMART" id="SM00694">
    <property type="entry name" value="DysFC"/>
    <property type="match status" value="2"/>
</dbReference>
<reference evidence="3 4" key="1">
    <citation type="journal article" date="2018" name="Sci. Rep.">
        <title>Genomic signatures of local adaptation to the degree of environmental predictability in rotifers.</title>
        <authorList>
            <person name="Franch-Gras L."/>
            <person name="Hahn C."/>
            <person name="Garcia-Roger E.M."/>
            <person name="Carmona M.J."/>
            <person name="Serra M."/>
            <person name="Gomez A."/>
        </authorList>
    </citation>
    <scope>NUCLEOTIDE SEQUENCE [LARGE SCALE GENOMIC DNA]</scope>
    <source>
        <strain evidence="3">HYR1</strain>
    </source>
</reference>
<dbReference type="SMART" id="SM00693">
    <property type="entry name" value="DysFN"/>
    <property type="match status" value="2"/>
</dbReference>
<comment type="caution">
    <text evidence="3">The sequence shown here is derived from an EMBL/GenBank/DDBJ whole genome shotgun (WGS) entry which is preliminary data.</text>
</comment>
<dbReference type="Proteomes" id="UP000276133">
    <property type="component" value="Unassembled WGS sequence"/>
</dbReference>
<evidence type="ECO:0000259" key="1">
    <source>
        <dbReference type="SMART" id="SM00693"/>
    </source>
</evidence>
<protein>
    <submittedName>
        <fullName evidence="3">Tectonin beta-propeller repeat-containing 1</fullName>
    </submittedName>
</protein>
<accession>A0A3M7RH63</accession>
<name>A0A3M7RH63_BRAPC</name>
<dbReference type="GO" id="GO:0030246">
    <property type="term" value="F:carbohydrate binding"/>
    <property type="evidence" value="ECO:0007669"/>
    <property type="project" value="UniProtKB-KW"/>
</dbReference>
<sequence length="1128" mass="131303">MNRAYVVSNDGLVFYADEDSDYLNRLECNESNNNVKIKRLSSSPWCLWTISANLNLYLFVYMLDAPFEHQEITYENQRRYNILNINSFLDRLFPTDRPNFSSQEGDISLPKDKFQLRTKNWVWKNDWTYENNSSDGWEYSIDFPSTYHPSPSISSFVRRRKWTRNRIFITYNQFIQIENPLPSECIIDVSIGGWLVPFVEKGFLSVWIISNKGRLYFRKNVSHSSLEGDSWLKVKLPHNFEAFNCSCSVSGSLWVINDQGEALLRTGISREVPYGTGWLSIAPPTYMIGIKEVSAGLNSVWCIDNDGKIFYRSGVTIRKPQGDKWVFIPSKMSNISCSLTDQILTINLNDNKIFFRDGIDEENLSGTAWKEIKLKYRVFNHSESEFKSRPNSALNSFSLAQDPSPIFQQETAADQKSTEIAYIDDSVYEEDSIYDSGPALYKLTQESKEQFEEKINLNDFKTPDSVSELGKQVQETNQQLDKYIDELIRKDEIEEVLEKSRSESMVSFQTRDSSFEELNSNFSNEESLVSFQQFDLDYHSICINSMSLQKIPIRWYDTESQPAKKCLEINSKWRDQIFNELIKRNLREFRTIDKISVPYANDTSWSRTDSVQMLHRKKLVPCTLEIIHCDNSTRKLLVISIKQKSKIIWKKEINFSDILLIKPFLIEPKRSALSFAIYLNDKLFSAFIFVTSSKNQLNNWLNQISIYCSKIHFFHTLSNALSLVTSDGYSYFSYLNNIYKPIYLNQVDGHFKQIEKHSSGVTFGCGENGKLWILDVVQNKPLDCYKGPYSQSDELEIYTFENQRWNIITGIFGSKMGFTKVRLPTDRYHWSDETGKMRRRKEECHLPSPMFNWISSWQVDYSLQPGVDKDGWQYAVDFPASYHAVCNPITHFVRRRRWVRKCRIISKGLWKELNQFHKLKCIAIDQEMNSKKNFLAKNEILLWATDSFGCVLSAVLTSSDLSNLKWKYVKSDNQSFSYVSIGPDLKIWSIDTDGNVYYRTGVSRENNFCGTDWNRINFDEIESNVEKFEQISVGKYCVWAISRKKEIYFRQNISKSFPEGTNWVKIDSSFKYVTLNAQNQVFAITSETAARPNKLMIRKNVTSSNLKGTDWEQVIPIDCKMVSNKGFL</sequence>
<dbReference type="AlphaFoldDB" id="A0A3M7RH63"/>
<feature type="domain" description="Peroxin/Ferlin" evidence="2">
    <location>
        <begin position="871"/>
        <end position="905"/>
    </location>
</feature>